<dbReference type="AlphaFoldDB" id="A0A9W9DE88"/>
<accession>A0A9W9DE88</accession>
<evidence type="ECO:0000313" key="1">
    <source>
        <dbReference type="EMBL" id="KAJ4465988.1"/>
    </source>
</evidence>
<gene>
    <name evidence="1" type="ORF">C8J55DRAFT_245518</name>
</gene>
<organism evidence="1 2">
    <name type="scientific">Lentinula lateritia</name>
    <dbReference type="NCBI Taxonomy" id="40482"/>
    <lineage>
        <taxon>Eukaryota</taxon>
        <taxon>Fungi</taxon>
        <taxon>Dikarya</taxon>
        <taxon>Basidiomycota</taxon>
        <taxon>Agaricomycotina</taxon>
        <taxon>Agaricomycetes</taxon>
        <taxon>Agaricomycetidae</taxon>
        <taxon>Agaricales</taxon>
        <taxon>Marasmiineae</taxon>
        <taxon>Omphalotaceae</taxon>
        <taxon>Lentinula</taxon>
    </lineage>
</organism>
<evidence type="ECO:0000313" key="2">
    <source>
        <dbReference type="Proteomes" id="UP001150238"/>
    </source>
</evidence>
<proteinExistence type="predicted"/>
<dbReference type="EMBL" id="JANVFS010000047">
    <property type="protein sequence ID" value="KAJ4465988.1"/>
    <property type="molecule type" value="Genomic_DNA"/>
</dbReference>
<reference evidence="1" key="2">
    <citation type="journal article" date="2023" name="Proc. Natl. Acad. Sci. U.S.A.">
        <title>A global phylogenomic analysis of the shiitake genus Lentinula.</title>
        <authorList>
            <person name="Sierra-Patev S."/>
            <person name="Min B."/>
            <person name="Naranjo-Ortiz M."/>
            <person name="Looney B."/>
            <person name="Konkel Z."/>
            <person name="Slot J.C."/>
            <person name="Sakamoto Y."/>
            <person name="Steenwyk J.L."/>
            <person name="Rokas A."/>
            <person name="Carro J."/>
            <person name="Camarero S."/>
            <person name="Ferreira P."/>
            <person name="Molpeceres G."/>
            <person name="Ruiz-Duenas F.J."/>
            <person name="Serrano A."/>
            <person name="Henrissat B."/>
            <person name="Drula E."/>
            <person name="Hughes K.W."/>
            <person name="Mata J.L."/>
            <person name="Ishikawa N.K."/>
            <person name="Vargas-Isla R."/>
            <person name="Ushijima S."/>
            <person name="Smith C.A."/>
            <person name="Donoghue J."/>
            <person name="Ahrendt S."/>
            <person name="Andreopoulos W."/>
            <person name="He G."/>
            <person name="LaButti K."/>
            <person name="Lipzen A."/>
            <person name="Ng V."/>
            <person name="Riley R."/>
            <person name="Sandor L."/>
            <person name="Barry K."/>
            <person name="Martinez A.T."/>
            <person name="Xiao Y."/>
            <person name="Gibbons J.G."/>
            <person name="Terashima K."/>
            <person name="Grigoriev I.V."/>
            <person name="Hibbett D."/>
        </authorList>
    </citation>
    <scope>NUCLEOTIDE SEQUENCE</scope>
    <source>
        <strain evidence="1">Sp2 HRB7682 ss15</strain>
    </source>
</reference>
<dbReference type="Proteomes" id="UP001150238">
    <property type="component" value="Unassembled WGS sequence"/>
</dbReference>
<name>A0A9W9DE88_9AGAR</name>
<reference evidence="1" key="1">
    <citation type="submission" date="2022-08" db="EMBL/GenBank/DDBJ databases">
        <authorList>
            <consortium name="DOE Joint Genome Institute"/>
            <person name="Min B."/>
            <person name="Riley R."/>
            <person name="Sierra-Patev S."/>
            <person name="Naranjo-Ortiz M."/>
            <person name="Looney B."/>
            <person name="Konkel Z."/>
            <person name="Slot J.C."/>
            <person name="Sakamoto Y."/>
            <person name="Steenwyk J.L."/>
            <person name="Rokas A."/>
            <person name="Carro J."/>
            <person name="Camarero S."/>
            <person name="Ferreira P."/>
            <person name="Molpeceres G."/>
            <person name="Ruiz-Duenas F.J."/>
            <person name="Serrano A."/>
            <person name="Henrissat B."/>
            <person name="Drula E."/>
            <person name="Hughes K.W."/>
            <person name="Mata J.L."/>
            <person name="Ishikawa N.K."/>
            <person name="Vargas-Isla R."/>
            <person name="Ushijima S."/>
            <person name="Smith C.A."/>
            <person name="Ahrendt S."/>
            <person name="Andreopoulos W."/>
            <person name="He G."/>
            <person name="Labutti K."/>
            <person name="Lipzen A."/>
            <person name="Ng V."/>
            <person name="Sandor L."/>
            <person name="Barry K."/>
            <person name="Martinez A.T."/>
            <person name="Xiao Y."/>
            <person name="Gibbons J.G."/>
            <person name="Terashima K."/>
            <person name="Hibbett D.S."/>
            <person name="Grigoriev I.V."/>
        </authorList>
    </citation>
    <scope>NUCLEOTIDE SEQUENCE</scope>
    <source>
        <strain evidence="1">Sp2 HRB7682 ss15</strain>
    </source>
</reference>
<sequence>MIAGIPTVSFSDFCFYILIYNSMTDNVQVYVLINKESCLSDLELLEFFKAQGLDLDVKKVSDSLDPVTSLIRGDLSIKDAIAFNQTEIESRCVVLIPSTAQDFSDVIPFIDKKAVRQLSESTYFSRINYSAWS</sequence>
<comment type="caution">
    <text evidence="1">The sequence shown here is derived from an EMBL/GenBank/DDBJ whole genome shotgun (WGS) entry which is preliminary data.</text>
</comment>
<protein>
    <submittedName>
        <fullName evidence="1">Uncharacterized protein</fullName>
    </submittedName>
</protein>